<evidence type="ECO:0000256" key="10">
    <source>
        <dbReference type="ARBA" id="ARBA00023136"/>
    </source>
</evidence>
<evidence type="ECO:0000256" key="11">
    <source>
        <dbReference type="HAMAP-Rule" id="MF_00276"/>
    </source>
</evidence>
<evidence type="ECO:0000256" key="12">
    <source>
        <dbReference type="SAM" id="MobiDB-lite"/>
    </source>
</evidence>
<keyword evidence="2 11" id="KW-1003">Cell membrane</keyword>
<dbReference type="Proteomes" id="UP001501612">
    <property type="component" value="Unassembled WGS sequence"/>
</dbReference>
<dbReference type="RefSeq" id="WP_344001955.1">
    <property type="nucleotide sequence ID" value="NZ_BAAAMY010000001.1"/>
</dbReference>
<protein>
    <recommendedName>
        <fullName evidence="11">Potassium-transporting ATPase KdpC subunit</fullName>
    </recommendedName>
    <alternativeName>
        <fullName evidence="11">ATP phosphohydrolase [potassium-transporting] C chain</fullName>
    </alternativeName>
    <alternativeName>
        <fullName evidence="11">Potassium-binding and translocating subunit C</fullName>
    </alternativeName>
    <alternativeName>
        <fullName evidence="11">Potassium-translocating ATPase C chain</fullName>
    </alternativeName>
</protein>
<dbReference type="PANTHER" id="PTHR30042:SF2">
    <property type="entry name" value="POTASSIUM-TRANSPORTING ATPASE KDPC SUBUNIT"/>
    <property type="match status" value="1"/>
</dbReference>
<keyword evidence="7 11" id="KW-0630">Potassium</keyword>
<organism evidence="13 14">
    <name type="scientific">Nocardioides lentus</name>
    <dbReference type="NCBI Taxonomy" id="338077"/>
    <lineage>
        <taxon>Bacteria</taxon>
        <taxon>Bacillati</taxon>
        <taxon>Actinomycetota</taxon>
        <taxon>Actinomycetes</taxon>
        <taxon>Propionibacteriales</taxon>
        <taxon>Nocardioidaceae</taxon>
        <taxon>Nocardioides</taxon>
    </lineage>
</organism>
<comment type="subunit">
    <text evidence="11">The system is composed of three essential subunits: KdpA, KdpB and KdpC.</text>
</comment>
<dbReference type="PIRSF" id="PIRSF001296">
    <property type="entry name" value="K_ATPase_KdpC"/>
    <property type="match status" value="1"/>
</dbReference>
<keyword evidence="6 11" id="KW-0067">ATP-binding</keyword>
<evidence type="ECO:0000256" key="7">
    <source>
        <dbReference type="ARBA" id="ARBA00022958"/>
    </source>
</evidence>
<dbReference type="InterPro" id="IPR003820">
    <property type="entry name" value="KdpC"/>
</dbReference>
<evidence type="ECO:0000256" key="9">
    <source>
        <dbReference type="ARBA" id="ARBA00023065"/>
    </source>
</evidence>
<name>A0ABP5A662_9ACTN</name>
<evidence type="ECO:0000256" key="6">
    <source>
        <dbReference type="ARBA" id="ARBA00022840"/>
    </source>
</evidence>
<reference evidence="14" key="1">
    <citation type="journal article" date="2019" name="Int. J. Syst. Evol. Microbiol.">
        <title>The Global Catalogue of Microorganisms (GCM) 10K type strain sequencing project: providing services to taxonomists for standard genome sequencing and annotation.</title>
        <authorList>
            <consortium name="The Broad Institute Genomics Platform"/>
            <consortium name="The Broad Institute Genome Sequencing Center for Infectious Disease"/>
            <person name="Wu L."/>
            <person name="Ma J."/>
        </authorList>
    </citation>
    <scope>NUCLEOTIDE SEQUENCE [LARGE SCALE GENOMIC DNA]</scope>
    <source>
        <strain evidence="14">JCM 14046</strain>
    </source>
</reference>
<keyword evidence="5 11" id="KW-0547">Nucleotide-binding</keyword>
<keyword evidence="3 11" id="KW-0633">Potassium transport</keyword>
<comment type="function">
    <text evidence="11">Part of the high-affinity ATP-driven potassium transport (or Kdp) system, which catalyzes the hydrolysis of ATP coupled with the electrogenic transport of potassium into the cytoplasm. This subunit acts as a catalytic chaperone that increases the ATP-binding affinity of the ATP-hydrolyzing subunit KdpB by the formation of a transient KdpB/KdpC/ATP ternary complex.</text>
</comment>
<comment type="similarity">
    <text evidence="11">Belongs to the KdpC family.</text>
</comment>
<evidence type="ECO:0000256" key="1">
    <source>
        <dbReference type="ARBA" id="ARBA00022448"/>
    </source>
</evidence>
<dbReference type="PANTHER" id="PTHR30042">
    <property type="entry name" value="POTASSIUM-TRANSPORTING ATPASE C CHAIN"/>
    <property type="match status" value="1"/>
</dbReference>
<feature type="region of interest" description="Disordered" evidence="12">
    <location>
        <begin position="127"/>
        <end position="146"/>
    </location>
</feature>
<feature type="transmembrane region" description="Helical" evidence="11">
    <location>
        <begin position="20"/>
        <end position="43"/>
    </location>
</feature>
<keyword evidence="1 11" id="KW-0813">Transport</keyword>
<keyword evidence="10 11" id="KW-0472">Membrane</keyword>
<dbReference type="HAMAP" id="MF_00276">
    <property type="entry name" value="KdpC"/>
    <property type="match status" value="1"/>
</dbReference>
<evidence type="ECO:0000256" key="3">
    <source>
        <dbReference type="ARBA" id="ARBA00022538"/>
    </source>
</evidence>
<comment type="caution">
    <text evidence="13">The sequence shown here is derived from an EMBL/GenBank/DDBJ whole genome shotgun (WGS) entry which is preliminary data.</text>
</comment>
<comment type="subcellular location">
    <subcellularLocation>
        <location evidence="11">Cell membrane</location>
        <topology evidence="11">Single-pass membrane protein</topology>
    </subcellularLocation>
</comment>
<gene>
    <name evidence="11 13" type="primary">kdpC</name>
    <name evidence="13" type="ORF">GCM10009737_00220</name>
</gene>
<evidence type="ECO:0000313" key="13">
    <source>
        <dbReference type="EMBL" id="GAA1903547.1"/>
    </source>
</evidence>
<accession>A0ABP5A662</accession>
<keyword evidence="8 11" id="KW-1133">Transmembrane helix</keyword>
<evidence type="ECO:0000256" key="5">
    <source>
        <dbReference type="ARBA" id="ARBA00022741"/>
    </source>
</evidence>
<dbReference type="EMBL" id="BAAAMY010000001">
    <property type="protein sequence ID" value="GAA1903547.1"/>
    <property type="molecule type" value="Genomic_DNA"/>
</dbReference>
<dbReference type="NCBIfam" id="NF001454">
    <property type="entry name" value="PRK00315.1"/>
    <property type="match status" value="1"/>
</dbReference>
<keyword evidence="9 11" id="KW-0406">Ion transport</keyword>
<sequence length="216" mass="22302">MTSFDPVTPLLSLARYALAGLRVLLLMTLLLGVVYPLAVTGVAQVVAPWRADGSLVAADGGRADSPAEAVGSELIGQVVDDERLFQPRPSAAGDGYDTLATYGSNLGPSSPELLALVRERRTEVAEREGVPESRVPPDAVTASASGLDPHVSPAYAALQVPRVARALGLSETEVRDAVADHTAGRALGVLGEPRVAVLPLNLALLRAAGERVGSGE</sequence>
<dbReference type="Pfam" id="PF02669">
    <property type="entry name" value="KdpC"/>
    <property type="match status" value="1"/>
</dbReference>
<evidence type="ECO:0000256" key="2">
    <source>
        <dbReference type="ARBA" id="ARBA00022475"/>
    </source>
</evidence>
<evidence type="ECO:0000256" key="4">
    <source>
        <dbReference type="ARBA" id="ARBA00022692"/>
    </source>
</evidence>
<evidence type="ECO:0000256" key="8">
    <source>
        <dbReference type="ARBA" id="ARBA00022989"/>
    </source>
</evidence>
<proteinExistence type="inferred from homology"/>
<keyword evidence="4 11" id="KW-0812">Transmembrane</keyword>
<keyword evidence="14" id="KW-1185">Reference proteome</keyword>
<dbReference type="NCBIfam" id="TIGR00681">
    <property type="entry name" value="kdpC"/>
    <property type="match status" value="1"/>
</dbReference>
<evidence type="ECO:0000313" key="14">
    <source>
        <dbReference type="Proteomes" id="UP001501612"/>
    </source>
</evidence>